<feature type="domain" description="Amidohydrolase 3" evidence="1">
    <location>
        <begin position="92"/>
        <end position="542"/>
    </location>
</feature>
<dbReference type="STRING" id="3469.A0A4Y7LDN6"/>
<accession>A0A4Y7LDN6</accession>
<dbReference type="InterPro" id="IPR032466">
    <property type="entry name" value="Metal_Hydrolase"/>
</dbReference>
<dbReference type="Pfam" id="PF07969">
    <property type="entry name" value="Amidohydro_3"/>
    <property type="match status" value="1"/>
</dbReference>
<dbReference type="Gene3D" id="3.10.310.70">
    <property type="match status" value="1"/>
</dbReference>
<dbReference type="FunFam" id="3.10.310.70:FF:000002">
    <property type="entry name" value="LAF3/LAF3 ISF1/LAF3 ISF2"/>
    <property type="match status" value="1"/>
</dbReference>
<dbReference type="Proteomes" id="UP000316621">
    <property type="component" value="Chromosome 11"/>
</dbReference>
<evidence type="ECO:0000313" key="2">
    <source>
        <dbReference type="EMBL" id="RZC82740.1"/>
    </source>
</evidence>
<protein>
    <recommendedName>
        <fullName evidence="1">Amidohydrolase 3 domain-containing protein</fullName>
    </recommendedName>
</protein>
<dbReference type="Gene3D" id="2.30.40.10">
    <property type="entry name" value="Urease, subunit C, domain 1"/>
    <property type="match status" value="2"/>
</dbReference>
<evidence type="ECO:0000313" key="3">
    <source>
        <dbReference type="Proteomes" id="UP000316621"/>
    </source>
</evidence>
<dbReference type="Gramene" id="RZC82740">
    <property type="protein sequence ID" value="RZC82740"/>
    <property type="gene ID" value="C5167_045527"/>
</dbReference>
<name>A0A4Y7LDN6_PAPSO</name>
<gene>
    <name evidence="2" type="ORF">C5167_045527</name>
</gene>
<dbReference type="GO" id="GO:0016810">
    <property type="term" value="F:hydrolase activity, acting on carbon-nitrogen (but not peptide) bonds"/>
    <property type="evidence" value="ECO:0007669"/>
    <property type="project" value="InterPro"/>
</dbReference>
<dbReference type="OMA" id="VAWVGSE"/>
<dbReference type="PANTHER" id="PTHR22642:SF2">
    <property type="entry name" value="PROTEIN LONG AFTER FAR-RED 3"/>
    <property type="match status" value="1"/>
</dbReference>
<dbReference type="AlphaFoldDB" id="A0A4Y7LDN6"/>
<dbReference type="InterPro" id="IPR011059">
    <property type="entry name" value="Metal-dep_hydrolase_composite"/>
</dbReference>
<dbReference type="InterPro" id="IPR013108">
    <property type="entry name" value="Amidohydro_3"/>
</dbReference>
<keyword evidence="3" id="KW-1185">Reference proteome</keyword>
<evidence type="ECO:0000259" key="1">
    <source>
        <dbReference type="Pfam" id="PF07969"/>
    </source>
</evidence>
<organism evidence="2 3">
    <name type="scientific">Papaver somniferum</name>
    <name type="common">Opium poppy</name>
    <dbReference type="NCBI Taxonomy" id="3469"/>
    <lineage>
        <taxon>Eukaryota</taxon>
        <taxon>Viridiplantae</taxon>
        <taxon>Streptophyta</taxon>
        <taxon>Embryophyta</taxon>
        <taxon>Tracheophyta</taxon>
        <taxon>Spermatophyta</taxon>
        <taxon>Magnoliopsida</taxon>
        <taxon>Ranunculales</taxon>
        <taxon>Papaveraceae</taxon>
        <taxon>Papaveroideae</taxon>
        <taxon>Papaver</taxon>
    </lineage>
</organism>
<dbReference type="Gene3D" id="3.20.20.140">
    <property type="entry name" value="Metal-dependent hydrolases"/>
    <property type="match status" value="2"/>
</dbReference>
<reference evidence="2 3" key="1">
    <citation type="journal article" date="2018" name="Science">
        <title>The opium poppy genome and morphinan production.</title>
        <authorList>
            <person name="Guo L."/>
            <person name="Winzer T."/>
            <person name="Yang X."/>
            <person name="Li Y."/>
            <person name="Ning Z."/>
            <person name="He Z."/>
            <person name="Teodor R."/>
            <person name="Lu Y."/>
            <person name="Bowser T.A."/>
            <person name="Graham I.A."/>
            <person name="Ye K."/>
        </authorList>
    </citation>
    <scope>NUCLEOTIDE SEQUENCE [LARGE SCALE GENOMIC DNA]</scope>
    <source>
        <strain evidence="3">cv. HN1</strain>
        <tissue evidence="2">Leaves</tissue>
    </source>
</reference>
<proteinExistence type="predicted"/>
<dbReference type="SUPFAM" id="SSF51556">
    <property type="entry name" value="Metallo-dependent hydrolases"/>
    <property type="match status" value="1"/>
</dbReference>
<dbReference type="CDD" id="cd01300">
    <property type="entry name" value="YtcJ_like"/>
    <property type="match status" value="1"/>
</dbReference>
<sequence>MAMKNLLIFLSALLAALLAVFLIPTTTTERWWSLKSRLSSSLEVADLVVTNAVIYTSDFSLPFAQAMAIRNGRLIRIGTHSSVQDLLRHGTKEINLNGKIVVPGFIDSRVHFISGGLQMAQVELYGVNSKDEFIRRIKEAVRDKQPGSWILGGGWNNDQWGGDLPIARWIDEITPNNPVWLSRMDGHMGLANSFSLTMAGITNYTQDPVGGTVVKTADGEPTGLLIDSAMKLLLSVIPEVSVDDRRDALVRASKFALTRGVTTVVDFGRYFPGAEVKNVWDDLSDVYQWADFKGKMLIRVCLFFPMETWSRLLDLINRTGRVLSQWIYLAGVKTFSDGSLGSNSALFHEVAVHAIGDRANDMILDLYESVASSNGRRDRRFRVEHAQHLVPGTAARFGEQRIIASVQPDHLLDDAGSAEKKLGLERAVTGSYMFGSLLAGNTILAFGSDWPVEKINPLGAIKTAMKRTPPGWEDPWIPSECVTLTDALKASTISAAYASFLDNDLGSLSPGKFADFVVLSTNSWNELETDIAPSVEATYVGGIQAYPALESDI</sequence>
<dbReference type="SUPFAM" id="SSF51338">
    <property type="entry name" value="Composite domain of metallo-dependent hydrolases"/>
    <property type="match status" value="1"/>
</dbReference>
<dbReference type="InterPro" id="IPR033932">
    <property type="entry name" value="YtcJ-like"/>
</dbReference>
<dbReference type="EMBL" id="CM010725">
    <property type="protein sequence ID" value="RZC82740.1"/>
    <property type="molecule type" value="Genomic_DNA"/>
</dbReference>
<dbReference type="PANTHER" id="PTHR22642">
    <property type="entry name" value="IMIDAZOLONEPROPIONASE"/>
    <property type="match status" value="1"/>
</dbReference>